<dbReference type="SUPFAM" id="SSF52540">
    <property type="entry name" value="P-loop containing nucleoside triphosphate hydrolases"/>
    <property type="match status" value="1"/>
</dbReference>
<dbReference type="Pfam" id="PF13476">
    <property type="entry name" value="AAA_23"/>
    <property type="match status" value="1"/>
</dbReference>
<organism evidence="7 8">
    <name type="scientific">Gordonia jinhuaensis</name>
    <dbReference type="NCBI Taxonomy" id="1517702"/>
    <lineage>
        <taxon>Bacteria</taxon>
        <taxon>Bacillati</taxon>
        <taxon>Actinomycetota</taxon>
        <taxon>Actinomycetes</taxon>
        <taxon>Mycobacteriales</taxon>
        <taxon>Gordoniaceae</taxon>
        <taxon>Gordonia</taxon>
    </lineage>
</organism>
<dbReference type="InterPro" id="IPR027417">
    <property type="entry name" value="P-loop_NTPase"/>
</dbReference>
<evidence type="ECO:0000259" key="6">
    <source>
        <dbReference type="Pfam" id="PF13476"/>
    </source>
</evidence>
<evidence type="ECO:0000256" key="1">
    <source>
        <dbReference type="ARBA" id="ARBA00006930"/>
    </source>
</evidence>
<dbReference type="InterPro" id="IPR038729">
    <property type="entry name" value="Rad50/SbcC_AAA"/>
</dbReference>
<feature type="domain" description="Rad50/SbcC-type AAA" evidence="6">
    <location>
        <begin position="6"/>
        <end position="181"/>
    </location>
</feature>
<evidence type="ECO:0000256" key="4">
    <source>
        <dbReference type="SAM" id="Coils"/>
    </source>
</evidence>
<feature type="region of interest" description="Disordered" evidence="5">
    <location>
        <begin position="537"/>
        <end position="565"/>
    </location>
</feature>
<accession>A0A916SVZ3</accession>
<comment type="subunit">
    <text evidence="2">Heterodimer of SbcC and SbcD.</text>
</comment>
<comment type="similarity">
    <text evidence="1">Belongs to the SMC family. SbcC subfamily.</text>
</comment>
<evidence type="ECO:0000256" key="3">
    <source>
        <dbReference type="ARBA" id="ARBA00013368"/>
    </source>
</evidence>
<evidence type="ECO:0000256" key="5">
    <source>
        <dbReference type="SAM" id="MobiDB-lite"/>
    </source>
</evidence>
<evidence type="ECO:0000256" key="2">
    <source>
        <dbReference type="ARBA" id="ARBA00011322"/>
    </source>
</evidence>
<keyword evidence="8" id="KW-1185">Reference proteome</keyword>
<gene>
    <name evidence="7" type="primary">sbcC</name>
    <name evidence="7" type="ORF">GCM10011489_00400</name>
</gene>
<dbReference type="EMBL" id="BMGC01000001">
    <property type="protein sequence ID" value="GGB16188.1"/>
    <property type="molecule type" value="Genomic_DNA"/>
</dbReference>
<dbReference type="Proteomes" id="UP000621454">
    <property type="component" value="Unassembled WGS sequence"/>
</dbReference>
<evidence type="ECO:0000313" key="7">
    <source>
        <dbReference type="EMBL" id="GGB16188.1"/>
    </source>
</evidence>
<sequence>MRLHHLRIRAFGPFADEVSIDFDEIGCDGLFLMHGQTGAGKTTILDAVAFALYGRVPGARDTHRRLHSDHADPQAVPEVTLEATIGGRRVRIRRSPEYVRPKKRGSGTTKTNASATLVWLDGSRPDLTRLPEIGEAVTGLLGMSADQFFQVVLLPQGDFARFLRAQNDEREQLLEKLFDTARFGDLENWLRDRARTGSALLAQHSDAVDRLAGQIAAVSGGEVPAEPDMDWADSRLSAMEDDERGVAAELAAARTAARQAQEALDTGRTHNDLRGRGEKAAARLVALREAEPMLAAVDQSLAAARRAAVLVPLADDVDAALTAGEKAEAARVRAQTPLIELPEGDELCAGLVWSPEIDDAADGDGQPDTAGHADDDSAIDRAITEWTAESGRWEPLARRVSMRPQMISDIENMVTEIDRLQRRITDDDTALTALPVRRDELVATLTEATRAGARVPVLAAERREVESVAAALSSRESLIATISEKEREVLALKDFHLNARETLVRLRERRIAGMAAELARQLVDGQACAVCGSLVHPQPAMHPDDAERVGDAEESRAVEAERSAADRSAAADAELRVLLDRREGLDDVIGGAIATEVTARLTALDAQLSEAEAVAAQADVLEREITRLDDHAQALRARIGEAHAQLATLEERIAGARADLTELDDVVRKATGGVMSVTERREHLALLCARASAVRDTRRAARQAIRTHHDLSIRLQTRCAEAGFGDVAALRDAAADDRQIAEWDRRLREAAQMRAAAQETVDDPQVARAREGEAADVAALEALAAAARTRADDAAARHGVAAQRLADTADFRSQFWAALDVLAPLQAKHAELAGLAELVAGRGANAKKMTLRSYVLAARLEEVLVAASARLLQMSAGRYEFAHSDAVGPRGRRGGLGIEVRDGYTGVVRAATTLSGGETFFASLALALGLADVVSAESGGRVLDTIFIDEGFGSLDPEALDLVMGVLDELRSGGRVVGVVSHVDELRARIPAQLQVLRGESGSRVRVSGTLLATP</sequence>
<reference evidence="7" key="2">
    <citation type="submission" date="2020-09" db="EMBL/GenBank/DDBJ databases">
        <authorList>
            <person name="Sun Q."/>
            <person name="Zhou Y."/>
        </authorList>
    </citation>
    <scope>NUCLEOTIDE SEQUENCE</scope>
    <source>
        <strain evidence="7">CGMCC 1.12827</strain>
    </source>
</reference>
<dbReference type="Pfam" id="PF13558">
    <property type="entry name" value="SbcC_Walker_B"/>
    <property type="match status" value="1"/>
</dbReference>
<feature type="coiled-coil region" evidence="4">
    <location>
        <begin position="740"/>
        <end position="797"/>
    </location>
</feature>
<comment type="caution">
    <text evidence="7">The sequence shown here is derived from an EMBL/GenBank/DDBJ whole genome shotgun (WGS) entry which is preliminary data.</text>
</comment>
<keyword evidence="4" id="KW-0175">Coiled coil</keyword>
<reference evidence="7" key="1">
    <citation type="journal article" date="2014" name="Int. J. Syst. Evol. Microbiol.">
        <title>Complete genome sequence of Corynebacterium casei LMG S-19264T (=DSM 44701T), isolated from a smear-ripened cheese.</title>
        <authorList>
            <consortium name="US DOE Joint Genome Institute (JGI-PGF)"/>
            <person name="Walter F."/>
            <person name="Albersmeier A."/>
            <person name="Kalinowski J."/>
            <person name="Ruckert C."/>
        </authorList>
    </citation>
    <scope>NUCLEOTIDE SEQUENCE</scope>
    <source>
        <strain evidence="7">CGMCC 1.12827</strain>
    </source>
</reference>
<dbReference type="GO" id="GO:0006302">
    <property type="term" value="P:double-strand break repair"/>
    <property type="evidence" value="ECO:0007669"/>
    <property type="project" value="InterPro"/>
</dbReference>
<dbReference type="RefSeq" id="WP_188584574.1">
    <property type="nucleotide sequence ID" value="NZ_BMGC01000001.1"/>
</dbReference>
<name>A0A916SVZ3_9ACTN</name>
<proteinExistence type="inferred from homology"/>
<dbReference type="Gene3D" id="6.10.140.920">
    <property type="match status" value="1"/>
</dbReference>
<dbReference type="PANTHER" id="PTHR32114">
    <property type="entry name" value="ABC TRANSPORTER ABCH.3"/>
    <property type="match status" value="1"/>
</dbReference>
<feature type="compositionally biased region" description="Basic and acidic residues" evidence="5">
    <location>
        <begin position="542"/>
        <end position="565"/>
    </location>
</feature>
<dbReference type="AlphaFoldDB" id="A0A916SVZ3"/>
<dbReference type="Gene3D" id="3.40.50.300">
    <property type="entry name" value="P-loop containing nucleotide triphosphate hydrolases"/>
    <property type="match status" value="2"/>
</dbReference>
<protein>
    <recommendedName>
        <fullName evidence="3">Nuclease SbcCD subunit C</fullName>
    </recommendedName>
</protein>
<evidence type="ECO:0000313" key="8">
    <source>
        <dbReference type="Proteomes" id="UP000621454"/>
    </source>
</evidence>
<feature type="coiled-coil region" evidence="4">
    <location>
        <begin position="604"/>
        <end position="666"/>
    </location>
</feature>
<dbReference type="PANTHER" id="PTHR32114:SF2">
    <property type="entry name" value="ABC TRANSPORTER ABCH.3"/>
    <property type="match status" value="1"/>
</dbReference>
<dbReference type="GO" id="GO:0016887">
    <property type="term" value="F:ATP hydrolysis activity"/>
    <property type="evidence" value="ECO:0007669"/>
    <property type="project" value="InterPro"/>
</dbReference>